<dbReference type="PROSITE" id="PS00383">
    <property type="entry name" value="TYR_PHOSPHATASE_1"/>
    <property type="match status" value="1"/>
</dbReference>
<keyword evidence="2" id="KW-0732">Signal</keyword>
<dbReference type="InterPro" id="IPR026893">
    <property type="entry name" value="Tyr/Ser_Pase_IphP-type"/>
</dbReference>
<gene>
    <name evidence="4" type="ORF">R5R33_12670</name>
</gene>
<evidence type="ECO:0000313" key="5">
    <source>
        <dbReference type="Proteomes" id="UP001302477"/>
    </source>
</evidence>
<dbReference type="PANTHER" id="PTHR31126">
    <property type="entry name" value="TYROSINE-PROTEIN PHOSPHATASE"/>
    <property type="match status" value="1"/>
</dbReference>
<keyword evidence="5" id="KW-1185">Reference proteome</keyword>
<keyword evidence="4" id="KW-0378">Hydrolase</keyword>
<organism evidence="4 5">
    <name type="scientific">Microbulbifer pacificus</name>
    <dbReference type="NCBI Taxonomy" id="407164"/>
    <lineage>
        <taxon>Bacteria</taxon>
        <taxon>Pseudomonadati</taxon>
        <taxon>Pseudomonadota</taxon>
        <taxon>Gammaproteobacteria</taxon>
        <taxon>Cellvibrionales</taxon>
        <taxon>Microbulbiferaceae</taxon>
        <taxon>Microbulbifer</taxon>
    </lineage>
</organism>
<dbReference type="KEGG" id="mpaf:R5R33_12670"/>
<feature type="chain" id="PRO_5043658781" evidence="2">
    <location>
        <begin position="26"/>
        <end position="302"/>
    </location>
</feature>
<dbReference type="GO" id="GO:0004725">
    <property type="term" value="F:protein tyrosine phosphatase activity"/>
    <property type="evidence" value="ECO:0007669"/>
    <property type="project" value="UniProtKB-EC"/>
</dbReference>
<dbReference type="SUPFAM" id="SSF52799">
    <property type="entry name" value="(Phosphotyrosine protein) phosphatases II"/>
    <property type="match status" value="1"/>
</dbReference>
<reference evidence="4 5" key="1">
    <citation type="submission" date="2023-10" db="EMBL/GenBank/DDBJ databases">
        <title>Description of Microbulbifer bruguierae sp. nov., isolated from the sediments of mangrove plant Bruguiera sexangula and comparative genomic analyses of the genus Microbulbifer.</title>
        <authorList>
            <person name="Long M."/>
        </authorList>
    </citation>
    <scope>NUCLEOTIDE SEQUENCE [LARGE SCALE GENOMIC DNA]</scope>
    <source>
        <strain evidence="4 5">SPO729</strain>
    </source>
</reference>
<dbReference type="Pfam" id="PF13350">
    <property type="entry name" value="Y_phosphatase3"/>
    <property type="match status" value="1"/>
</dbReference>
<feature type="domain" description="Tyrosine specific protein phosphatases" evidence="3">
    <location>
        <begin position="155"/>
        <end position="207"/>
    </location>
</feature>
<dbReference type="Gene3D" id="3.90.190.10">
    <property type="entry name" value="Protein tyrosine phosphatase superfamily"/>
    <property type="match status" value="1"/>
</dbReference>
<comment type="similarity">
    <text evidence="1">Belongs to the protein-tyrosine phosphatase family.</text>
</comment>
<dbReference type="InterPro" id="IPR029021">
    <property type="entry name" value="Prot-tyrosine_phosphatase-like"/>
</dbReference>
<sequence>MKKVFTNGILAAAVVLTLGACSATAPIAGKTQSAAVQSDVEHVRLLPLEGGRNFRDIGGYKTVDGKEVKWGKIYRSGVLIHLTENDYEYLKDREIATIVDFRSTEERSEEPDNWRSGEVTTLAWDYELGNFEEEFTKVIATPGVVKNDLVQVGNRAYIDLVRQQTPAFRAMFQKLIESDEPLLIHCTAGKDRTGIGAALILTALGVDRETVKQDYMLSTEVLKKSNLFQQSDGANEKEDRRQAFFSQLPQEVRDFLMTPDASYVDTAFGEMERQHGSVQGYIEHALDVDHQELALLKARYLQ</sequence>
<dbReference type="RefSeq" id="WP_318953068.1">
    <property type="nucleotide sequence ID" value="NZ_CP137555.1"/>
</dbReference>
<accession>A0AAU0MX22</accession>
<evidence type="ECO:0000256" key="2">
    <source>
        <dbReference type="SAM" id="SignalP"/>
    </source>
</evidence>
<dbReference type="EC" id="3.1.3.48" evidence="4"/>
<dbReference type="InterPro" id="IPR016130">
    <property type="entry name" value="Tyr_Pase_AS"/>
</dbReference>
<evidence type="ECO:0000259" key="3">
    <source>
        <dbReference type="PROSITE" id="PS50056"/>
    </source>
</evidence>
<dbReference type="InterPro" id="IPR000387">
    <property type="entry name" value="Tyr_Pase_dom"/>
</dbReference>
<feature type="signal peptide" evidence="2">
    <location>
        <begin position="1"/>
        <end position="25"/>
    </location>
</feature>
<dbReference type="PROSITE" id="PS51257">
    <property type="entry name" value="PROKAR_LIPOPROTEIN"/>
    <property type="match status" value="1"/>
</dbReference>
<dbReference type="PROSITE" id="PS50056">
    <property type="entry name" value="TYR_PHOSPHATASE_2"/>
    <property type="match status" value="1"/>
</dbReference>
<dbReference type="PANTHER" id="PTHR31126:SF1">
    <property type="entry name" value="TYROSINE SPECIFIC PROTEIN PHOSPHATASES DOMAIN-CONTAINING PROTEIN"/>
    <property type="match status" value="1"/>
</dbReference>
<dbReference type="AlphaFoldDB" id="A0AAU0MX22"/>
<dbReference type="EMBL" id="CP137555">
    <property type="protein sequence ID" value="WOX04591.1"/>
    <property type="molecule type" value="Genomic_DNA"/>
</dbReference>
<evidence type="ECO:0000313" key="4">
    <source>
        <dbReference type="EMBL" id="WOX04591.1"/>
    </source>
</evidence>
<dbReference type="Proteomes" id="UP001302477">
    <property type="component" value="Chromosome"/>
</dbReference>
<evidence type="ECO:0000256" key="1">
    <source>
        <dbReference type="ARBA" id="ARBA00009580"/>
    </source>
</evidence>
<name>A0AAU0MX22_9GAMM</name>
<proteinExistence type="inferred from homology"/>
<protein>
    <submittedName>
        <fullName evidence="4">Tyrosine-protein phosphatase</fullName>
        <ecNumber evidence="4">3.1.3.48</ecNumber>
    </submittedName>
</protein>